<dbReference type="PANTHER" id="PTHR46268:SF15">
    <property type="entry name" value="UNIVERSAL STRESS PROTEIN HP_0031"/>
    <property type="match status" value="1"/>
</dbReference>
<accession>H0I1G3</accession>
<dbReference type="InterPro" id="IPR006015">
    <property type="entry name" value="Universal_stress_UspA"/>
</dbReference>
<protein>
    <recommendedName>
        <fullName evidence="2">UspA domain-containing protein</fullName>
    </recommendedName>
</protein>
<dbReference type="AlphaFoldDB" id="H0I1G3"/>
<dbReference type="SUPFAM" id="SSF52402">
    <property type="entry name" value="Adenine nucleotide alpha hydrolases-like"/>
    <property type="match status" value="1"/>
</dbReference>
<dbReference type="PATRIC" id="fig|1107882.3.peg.6096"/>
<name>H0I1G3_9HYPH</name>
<evidence type="ECO:0000313" key="4">
    <source>
        <dbReference type="Proteomes" id="UP000003250"/>
    </source>
</evidence>
<organism evidence="3 4">
    <name type="scientific">Mesorhizobium alhagi CCNWXJ12-2</name>
    <dbReference type="NCBI Taxonomy" id="1107882"/>
    <lineage>
        <taxon>Bacteria</taxon>
        <taxon>Pseudomonadati</taxon>
        <taxon>Pseudomonadota</taxon>
        <taxon>Alphaproteobacteria</taxon>
        <taxon>Hyphomicrobiales</taxon>
        <taxon>Phyllobacteriaceae</taxon>
        <taxon>Allomesorhizobium</taxon>
    </lineage>
</organism>
<feature type="domain" description="UspA" evidence="2">
    <location>
        <begin position="156"/>
        <end position="275"/>
    </location>
</feature>
<evidence type="ECO:0000256" key="1">
    <source>
        <dbReference type="ARBA" id="ARBA00008791"/>
    </source>
</evidence>
<keyword evidence="4" id="KW-1185">Reference proteome</keyword>
<dbReference type="Gene3D" id="3.40.50.12370">
    <property type="match status" value="1"/>
</dbReference>
<gene>
    <name evidence="3" type="ORF">MAXJ12_31502</name>
</gene>
<dbReference type="RefSeq" id="WP_008839870.1">
    <property type="nucleotide sequence ID" value="NZ_AHAM01000281.1"/>
</dbReference>
<dbReference type="Pfam" id="PF00582">
    <property type="entry name" value="Usp"/>
    <property type="match status" value="1"/>
</dbReference>
<sequence length="277" mass="29263">MKIQAFLPLVTYPDTNSDAVAANATAVAEHLSADLHALALNADIPPVSSILSPLLLDVPEMIRNAEAVSHDRGEHLLAKVREEAQTRSVSITTNTVSGGIALLGDLAGEHARYFDLALVGWEAGNATARITAEGVIFGSGRPAILLPELWGVSSIDHVAIAWDGSRVAARAVGDALPFLQRASKIHVLTIVGEKPLDEESGERLVAGLHERGLVADLRSIKAEDCEIGVTLQEHAIEAGADLLVMGGYGHSRVRDFVLGGATEGILNDLRLPVLLSH</sequence>
<dbReference type="OrthoDB" id="9804721at2"/>
<dbReference type="CDD" id="cd00293">
    <property type="entry name" value="USP-like"/>
    <property type="match status" value="1"/>
</dbReference>
<dbReference type="PANTHER" id="PTHR46268">
    <property type="entry name" value="STRESS RESPONSE PROTEIN NHAX"/>
    <property type="match status" value="1"/>
</dbReference>
<proteinExistence type="inferred from homology"/>
<dbReference type="Proteomes" id="UP000003250">
    <property type="component" value="Unassembled WGS sequence"/>
</dbReference>
<dbReference type="InterPro" id="IPR006016">
    <property type="entry name" value="UspA"/>
</dbReference>
<dbReference type="PRINTS" id="PR01438">
    <property type="entry name" value="UNVRSLSTRESS"/>
</dbReference>
<reference evidence="3 4" key="1">
    <citation type="journal article" date="2012" name="J. Bacteriol.">
        <title>Draft Genome Sequence of Mesorhizobium alhagi CCNWXJ12-2T, a Novel Salt-Resistant Species Isolated from the Desert of Northwestern China.</title>
        <authorList>
            <person name="Zhou M."/>
            <person name="Chen W."/>
            <person name="Chen H."/>
            <person name="Wei G."/>
        </authorList>
    </citation>
    <scope>NUCLEOTIDE SEQUENCE [LARGE SCALE GENOMIC DNA]</scope>
    <source>
        <strain evidence="3 4">CCNWXJ12-2</strain>
    </source>
</reference>
<comment type="similarity">
    <text evidence="1">Belongs to the universal stress protein A family.</text>
</comment>
<evidence type="ECO:0000259" key="2">
    <source>
        <dbReference type="Pfam" id="PF00582"/>
    </source>
</evidence>
<evidence type="ECO:0000313" key="3">
    <source>
        <dbReference type="EMBL" id="EHK53183.1"/>
    </source>
</evidence>
<dbReference type="EMBL" id="AHAM01000281">
    <property type="protein sequence ID" value="EHK53183.1"/>
    <property type="molecule type" value="Genomic_DNA"/>
</dbReference>